<evidence type="ECO:0000313" key="3">
    <source>
        <dbReference type="Proteomes" id="UP000008148"/>
    </source>
</evidence>
<gene>
    <name evidence="2" type="ordered locus">CKO_02138</name>
</gene>
<evidence type="ECO:0000256" key="1">
    <source>
        <dbReference type="SAM" id="Phobius"/>
    </source>
</evidence>
<keyword evidence="3" id="KW-1185">Reference proteome</keyword>
<name>A8AIE8_CITK8</name>
<proteinExistence type="predicted"/>
<protein>
    <submittedName>
        <fullName evidence="2">Uncharacterized protein</fullName>
    </submittedName>
</protein>
<keyword evidence="1" id="KW-1133">Transmembrane helix</keyword>
<sequence>MRRQLPAGQGLPLPGYYASSLFITLIGFYMTPATAANKFCQ</sequence>
<evidence type="ECO:0000313" key="2">
    <source>
        <dbReference type="EMBL" id="ABV13262.1"/>
    </source>
</evidence>
<dbReference type="HOGENOM" id="CLU_3267700_0_0_6"/>
<reference evidence="2 3" key="1">
    <citation type="submission" date="2007-08" db="EMBL/GenBank/DDBJ databases">
        <authorList>
            <consortium name="The Citrobacter koseri Genome Sequencing Project"/>
            <person name="McClelland M."/>
            <person name="Sanderson E.K."/>
            <person name="Porwollik S."/>
            <person name="Spieth J."/>
            <person name="Clifton W.S."/>
            <person name="Latreille P."/>
            <person name="Courtney L."/>
            <person name="Wang C."/>
            <person name="Pepin K."/>
            <person name="Bhonagiri V."/>
            <person name="Nash W."/>
            <person name="Johnson M."/>
            <person name="Thiruvilangam P."/>
            <person name="Wilson R."/>
        </authorList>
    </citation>
    <scope>NUCLEOTIDE SEQUENCE [LARGE SCALE GENOMIC DNA]</scope>
    <source>
        <strain evidence="3">ATCC BAA-895 / CDC 4225-83 / SGSC4696</strain>
    </source>
</reference>
<dbReference type="AlphaFoldDB" id="A8AIE8"/>
<dbReference type="KEGG" id="cko:CKO_02138"/>
<keyword evidence="1" id="KW-0472">Membrane</keyword>
<feature type="transmembrane region" description="Helical" evidence="1">
    <location>
        <begin position="15"/>
        <end position="36"/>
    </location>
</feature>
<accession>A8AIE8</accession>
<keyword evidence="1" id="KW-0812">Transmembrane</keyword>
<dbReference type="Proteomes" id="UP000008148">
    <property type="component" value="Chromosome"/>
</dbReference>
<dbReference type="EMBL" id="CP000822">
    <property type="protein sequence ID" value="ABV13262.1"/>
    <property type="molecule type" value="Genomic_DNA"/>
</dbReference>
<organism evidence="2 3">
    <name type="scientific">Citrobacter koseri (strain ATCC BAA-895 / CDC 4225-83 / SGSC4696)</name>
    <dbReference type="NCBI Taxonomy" id="290338"/>
    <lineage>
        <taxon>Bacteria</taxon>
        <taxon>Pseudomonadati</taxon>
        <taxon>Pseudomonadota</taxon>
        <taxon>Gammaproteobacteria</taxon>
        <taxon>Enterobacterales</taxon>
        <taxon>Enterobacteriaceae</taxon>
        <taxon>Citrobacter</taxon>
    </lineage>
</organism>